<evidence type="ECO:0000259" key="7">
    <source>
        <dbReference type="Pfam" id="PF01488"/>
    </source>
</evidence>
<dbReference type="PANTHER" id="PTHR21089:SF1">
    <property type="entry name" value="BIFUNCTIONAL 3-DEHYDROQUINATE DEHYDRATASE_SHIKIMATE DEHYDROGENASE, CHLOROPLASTIC"/>
    <property type="match status" value="1"/>
</dbReference>
<dbReference type="InterPro" id="IPR006151">
    <property type="entry name" value="Shikm_DH/Glu-tRNA_Rdtase"/>
</dbReference>
<dbReference type="Gene3D" id="3.40.50.720">
    <property type="entry name" value="NAD(P)-binding Rossmann-like Domain"/>
    <property type="match status" value="1"/>
</dbReference>
<organism evidence="9 10">
    <name type="scientific">Desulfonema limicola</name>
    <dbReference type="NCBI Taxonomy" id="45656"/>
    <lineage>
        <taxon>Bacteria</taxon>
        <taxon>Pseudomonadati</taxon>
        <taxon>Thermodesulfobacteriota</taxon>
        <taxon>Desulfobacteria</taxon>
        <taxon>Desulfobacterales</taxon>
        <taxon>Desulfococcaceae</taxon>
        <taxon>Desulfonema</taxon>
    </lineage>
</organism>
<dbReference type="EMBL" id="CP061799">
    <property type="protein sequence ID" value="QTA79766.1"/>
    <property type="molecule type" value="Genomic_DNA"/>
</dbReference>
<accession>A0A975GFX2</accession>
<evidence type="ECO:0000313" key="9">
    <source>
        <dbReference type="EMBL" id="QTA79766.1"/>
    </source>
</evidence>
<dbReference type="InterPro" id="IPR013708">
    <property type="entry name" value="Shikimate_DH-bd_N"/>
</dbReference>
<keyword evidence="5" id="KW-0028">Amino-acid biosynthesis</keyword>
<dbReference type="InterPro" id="IPR036291">
    <property type="entry name" value="NAD(P)-bd_dom_sf"/>
</dbReference>
<keyword evidence="10" id="KW-1185">Reference proteome</keyword>
<protein>
    <recommendedName>
        <fullName evidence="2">shikimate dehydrogenase (NADP(+))</fullName>
        <ecNumber evidence="2">1.1.1.25</ecNumber>
    </recommendedName>
</protein>
<feature type="domain" description="Quinate/shikimate 5-dehydrogenase/glutamyl-tRNA reductase" evidence="7">
    <location>
        <begin position="159"/>
        <end position="258"/>
    </location>
</feature>
<dbReference type="InterPro" id="IPR022893">
    <property type="entry name" value="Shikimate_DH_fam"/>
</dbReference>
<evidence type="ECO:0000256" key="2">
    <source>
        <dbReference type="ARBA" id="ARBA00012962"/>
    </source>
</evidence>
<dbReference type="Pfam" id="PF01488">
    <property type="entry name" value="Shikimate_DH"/>
    <property type="match status" value="1"/>
</dbReference>
<keyword evidence="5" id="KW-0057">Aromatic amino acid biosynthesis</keyword>
<dbReference type="Pfam" id="PF08501">
    <property type="entry name" value="Shikimate_dh_N"/>
    <property type="match status" value="1"/>
</dbReference>
<dbReference type="GO" id="GO:0004764">
    <property type="term" value="F:shikimate 3-dehydrogenase (NADP+) activity"/>
    <property type="evidence" value="ECO:0007669"/>
    <property type="project" value="UniProtKB-EC"/>
</dbReference>
<dbReference type="GO" id="GO:0009073">
    <property type="term" value="P:aromatic amino acid family biosynthetic process"/>
    <property type="evidence" value="ECO:0007669"/>
    <property type="project" value="UniProtKB-KW"/>
</dbReference>
<evidence type="ECO:0000259" key="8">
    <source>
        <dbReference type="Pfam" id="PF08501"/>
    </source>
</evidence>
<dbReference type="Gene3D" id="3.40.50.10860">
    <property type="entry name" value="Leucine Dehydrogenase, chain A, domain 1"/>
    <property type="match status" value="1"/>
</dbReference>
<comment type="catalytic activity">
    <reaction evidence="6">
        <text>shikimate + NADP(+) = 3-dehydroshikimate + NADPH + H(+)</text>
        <dbReference type="Rhea" id="RHEA:17737"/>
        <dbReference type="ChEBI" id="CHEBI:15378"/>
        <dbReference type="ChEBI" id="CHEBI:16630"/>
        <dbReference type="ChEBI" id="CHEBI:36208"/>
        <dbReference type="ChEBI" id="CHEBI:57783"/>
        <dbReference type="ChEBI" id="CHEBI:58349"/>
        <dbReference type="EC" id="1.1.1.25"/>
    </reaction>
</comment>
<gene>
    <name evidence="9" type="primary">aroE1</name>
    <name evidence="9" type="ORF">dnl_20440</name>
</gene>
<reference evidence="9" key="1">
    <citation type="journal article" date="2021" name="Microb. Physiol.">
        <title>Proteogenomic Insights into the Physiology of Marine, Sulfate-Reducing, Filamentous Desulfonema limicola and Desulfonema magnum.</title>
        <authorList>
            <person name="Schnaars V."/>
            <person name="Wohlbrand L."/>
            <person name="Scheve S."/>
            <person name="Hinrichs C."/>
            <person name="Reinhardt R."/>
            <person name="Rabus R."/>
        </authorList>
    </citation>
    <scope>NUCLEOTIDE SEQUENCE</scope>
    <source>
        <strain evidence="9">5ac10</strain>
    </source>
</reference>
<dbReference type="GO" id="GO:0009423">
    <property type="term" value="P:chorismate biosynthetic process"/>
    <property type="evidence" value="ECO:0007669"/>
    <property type="project" value="TreeGrafter"/>
</dbReference>
<evidence type="ECO:0000256" key="3">
    <source>
        <dbReference type="ARBA" id="ARBA00022857"/>
    </source>
</evidence>
<proteinExistence type="predicted"/>
<evidence type="ECO:0000256" key="4">
    <source>
        <dbReference type="ARBA" id="ARBA00023002"/>
    </source>
</evidence>
<feature type="domain" description="Shikimate dehydrogenase substrate binding N-terminal" evidence="8">
    <location>
        <begin position="55"/>
        <end position="130"/>
    </location>
</feature>
<dbReference type="SUPFAM" id="SSF53223">
    <property type="entry name" value="Aminoacid dehydrogenase-like, N-terminal domain"/>
    <property type="match status" value="1"/>
</dbReference>
<keyword evidence="4" id="KW-0560">Oxidoreductase</keyword>
<dbReference type="SUPFAM" id="SSF51735">
    <property type="entry name" value="NAD(P)-binding Rossmann-fold domains"/>
    <property type="match status" value="1"/>
</dbReference>
<dbReference type="GO" id="GO:0019632">
    <property type="term" value="P:shikimate metabolic process"/>
    <property type="evidence" value="ECO:0007669"/>
    <property type="project" value="TreeGrafter"/>
</dbReference>
<name>A0A975GFX2_9BACT</name>
<evidence type="ECO:0000256" key="1">
    <source>
        <dbReference type="ARBA" id="ARBA00004871"/>
    </source>
</evidence>
<dbReference type="AlphaFoldDB" id="A0A975GFX2"/>
<dbReference type="KEGG" id="dli:dnl_20440"/>
<sequence length="311" mass="34462">MTIFYKKGRFEYIKIRSINSNSRGPDMKKNTPVRNPKNEIKTKVFCILSDERAFRSKSPVMFNAVFKRTGVNGVYVPFMVDPEHIEEAVRSLRVLNIAGANVTLPYKESVIPYIDVLSEGANIIGAINTIARDGEVLKGYNTNAIGFMDALEDADFDPAGKTALVFGNGGAARAVIFMLNWLRAGSILVAGRSLEKTGRIISRIGGEAKSFESLAEEPFNADIVINATSVSSAKESPEMAELAANLQVKNCQLVIDLNYDRKQCFWEDMAESLNIPYMDGFPILANQARRSFSLWTGIDVEPEEFLKPLKS</sequence>
<dbReference type="Proteomes" id="UP000663720">
    <property type="component" value="Chromosome"/>
</dbReference>
<dbReference type="InterPro" id="IPR046346">
    <property type="entry name" value="Aminoacid_DH-like_N_sf"/>
</dbReference>
<evidence type="ECO:0000256" key="6">
    <source>
        <dbReference type="ARBA" id="ARBA00049442"/>
    </source>
</evidence>
<dbReference type="CDD" id="cd01065">
    <property type="entry name" value="NAD_bind_Shikimate_DH"/>
    <property type="match status" value="1"/>
</dbReference>
<evidence type="ECO:0000256" key="5">
    <source>
        <dbReference type="ARBA" id="ARBA00023141"/>
    </source>
</evidence>
<comment type="pathway">
    <text evidence="1">Metabolic intermediate biosynthesis; chorismate biosynthesis; chorismate from D-erythrose 4-phosphate and phosphoenolpyruvate: step 4/7.</text>
</comment>
<keyword evidence="3" id="KW-0521">NADP</keyword>
<evidence type="ECO:0000313" key="10">
    <source>
        <dbReference type="Proteomes" id="UP000663720"/>
    </source>
</evidence>
<dbReference type="PANTHER" id="PTHR21089">
    <property type="entry name" value="SHIKIMATE DEHYDROGENASE"/>
    <property type="match status" value="1"/>
</dbReference>
<dbReference type="EC" id="1.1.1.25" evidence="2"/>